<protein>
    <submittedName>
        <fullName evidence="6">TetR family transcriptional regulator</fullName>
    </submittedName>
</protein>
<feature type="domain" description="HTH tetR-type" evidence="5">
    <location>
        <begin position="8"/>
        <end position="68"/>
    </location>
</feature>
<evidence type="ECO:0000313" key="7">
    <source>
        <dbReference type="Proteomes" id="UP000505325"/>
    </source>
</evidence>
<dbReference type="EMBL" id="CP054212">
    <property type="protein sequence ID" value="QKJ88733.1"/>
    <property type="molecule type" value="Genomic_DNA"/>
</dbReference>
<sequence length="198" mass="21335">MEALNHKARTRQRILAEAAVAMREQGTEGIGVAALMKRAGLTHGGFYAHFASRDDLVANVIAYIFEQTLEKLRSSLQSDTAEGLSQFIDAYLSMAVRNAPGESCPLPALSGEAARLSRTARDNFANGVTQMQALLAKCLTTLRLPQPDVLAVSMLSEMIGAMALARACPHEQHAEHILLVSRQSIKHRVGLGENITAG</sequence>
<keyword evidence="7" id="KW-1185">Reference proteome</keyword>
<evidence type="ECO:0000256" key="1">
    <source>
        <dbReference type="ARBA" id="ARBA00023015"/>
    </source>
</evidence>
<dbReference type="Pfam" id="PF00440">
    <property type="entry name" value="TetR_N"/>
    <property type="match status" value="1"/>
</dbReference>
<dbReference type="PRINTS" id="PR00455">
    <property type="entry name" value="HTHTETR"/>
</dbReference>
<accession>A0A6M8UUG2</accession>
<reference evidence="6 7" key="1">
    <citation type="submission" date="2020-06" db="EMBL/GenBank/DDBJ databases">
        <title>Genome sequence of Paramixta manurensis strain PD-1.</title>
        <authorList>
            <person name="Lee C.W."/>
            <person name="Kim J."/>
        </authorList>
    </citation>
    <scope>NUCLEOTIDE SEQUENCE [LARGE SCALE GENOMIC DNA]</scope>
    <source>
        <strain evidence="6 7">PD-1</strain>
    </source>
</reference>
<gene>
    <name evidence="6" type="ORF">PMPD1_3822</name>
</gene>
<dbReference type="RefSeq" id="WP_173635578.1">
    <property type="nucleotide sequence ID" value="NZ_CP054212.1"/>
</dbReference>
<organism evidence="6 7">
    <name type="scientific">Paramixta manurensis</name>
    <dbReference type="NCBI Taxonomy" id="2740817"/>
    <lineage>
        <taxon>Bacteria</taxon>
        <taxon>Pseudomonadati</taxon>
        <taxon>Pseudomonadota</taxon>
        <taxon>Gammaproteobacteria</taxon>
        <taxon>Enterobacterales</taxon>
        <taxon>Erwiniaceae</taxon>
        <taxon>Paramixta</taxon>
    </lineage>
</organism>
<dbReference type="InterPro" id="IPR036271">
    <property type="entry name" value="Tet_transcr_reg_TetR-rel_C_sf"/>
</dbReference>
<evidence type="ECO:0000256" key="3">
    <source>
        <dbReference type="ARBA" id="ARBA00023163"/>
    </source>
</evidence>
<dbReference type="GO" id="GO:0003677">
    <property type="term" value="F:DNA binding"/>
    <property type="evidence" value="ECO:0007669"/>
    <property type="project" value="UniProtKB-UniRule"/>
</dbReference>
<feature type="DNA-binding region" description="H-T-H motif" evidence="4">
    <location>
        <begin position="31"/>
        <end position="50"/>
    </location>
</feature>
<dbReference type="Gene3D" id="1.10.357.10">
    <property type="entry name" value="Tetracycline Repressor, domain 2"/>
    <property type="match status" value="1"/>
</dbReference>
<keyword evidence="1" id="KW-0805">Transcription regulation</keyword>
<dbReference type="SUPFAM" id="SSF48498">
    <property type="entry name" value="Tetracyclin repressor-like, C-terminal domain"/>
    <property type="match status" value="1"/>
</dbReference>
<name>A0A6M8UUG2_9GAMM</name>
<dbReference type="Proteomes" id="UP000505325">
    <property type="component" value="Chromosome"/>
</dbReference>
<evidence type="ECO:0000313" key="6">
    <source>
        <dbReference type="EMBL" id="QKJ88733.1"/>
    </source>
</evidence>
<dbReference type="PANTHER" id="PTHR47506">
    <property type="entry name" value="TRANSCRIPTIONAL REGULATORY PROTEIN"/>
    <property type="match status" value="1"/>
</dbReference>
<dbReference type="PANTHER" id="PTHR47506:SF7">
    <property type="entry name" value="TRANSCRIPTIONAL REGULATORY PROTEIN"/>
    <property type="match status" value="1"/>
</dbReference>
<dbReference type="PROSITE" id="PS50977">
    <property type="entry name" value="HTH_TETR_2"/>
    <property type="match status" value="1"/>
</dbReference>
<dbReference type="InterPro" id="IPR001647">
    <property type="entry name" value="HTH_TetR"/>
</dbReference>
<evidence type="ECO:0000259" key="5">
    <source>
        <dbReference type="PROSITE" id="PS50977"/>
    </source>
</evidence>
<evidence type="ECO:0000256" key="2">
    <source>
        <dbReference type="ARBA" id="ARBA00023125"/>
    </source>
</evidence>
<dbReference type="AlphaFoldDB" id="A0A6M8UUG2"/>
<dbReference type="InterPro" id="IPR009057">
    <property type="entry name" value="Homeodomain-like_sf"/>
</dbReference>
<evidence type="ECO:0000256" key="4">
    <source>
        <dbReference type="PROSITE-ProRule" id="PRU00335"/>
    </source>
</evidence>
<keyword evidence="3" id="KW-0804">Transcription</keyword>
<proteinExistence type="predicted"/>
<dbReference type="SUPFAM" id="SSF46689">
    <property type="entry name" value="Homeodomain-like"/>
    <property type="match status" value="1"/>
</dbReference>
<dbReference type="KEGG" id="pmak:PMPD1_3822"/>
<keyword evidence="2 4" id="KW-0238">DNA-binding</keyword>
<dbReference type="Gene3D" id="1.10.10.60">
    <property type="entry name" value="Homeodomain-like"/>
    <property type="match status" value="1"/>
</dbReference>